<feature type="compositionally biased region" description="Polar residues" evidence="1">
    <location>
        <begin position="222"/>
        <end position="231"/>
    </location>
</feature>
<dbReference type="Proteomes" id="UP000256328">
    <property type="component" value="Unassembled WGS sequence"/>
</dbReference>
<gene>
    <name evidence="2" type="ORF">BP5796_12577</name>
</gene>
<evidence type="ECO:0000313" key="3">
    <source>
        <dbReference type="Proteomes" id="UP000256328"/>
    </source>
</evidence>
<evidence type="ECO:0000256" key="1">
    <source>
        <dbReference type="SAM" id="MobiDB-lite"/>
    </source>
</evidence>
<sequence length="231" mass="26092">MKSASSQGAAVGDRWWLISYMDATAREVVEDHTALKAYRRILKDVLDVITDLQGEILSSITKEWGQEEKQLEHFFGETTIKNLDFLQRLPQLSSMTSYDTAVVIFKPLDAAPGKVNSRTTSWQMWRVDQALQQCKEDQRQSSTEEGQSDTYEDRHTAENRLPSVIAVSQQGLSKLDIDLLTAVTTAIFPAILEAHKNLDMQKEELVPCKSYTKSLTRHEDTSSSSKPSLRP</sequence>
<dbReference type="EMBL" id="PDLN01000022">
    <property type="protein sequence ID" value="RDW57776.1"/>
    <property type="molecule type" value="Genomic_DNA"/>
</dbReference>
<keyword evidence="3" id="KW-1185">Reference proteome</keyword>
<proteinExistence type="predicted"/>
<comment type="caution">
    <text evidence="2">The sequence shown here is derived from an EMBL/GenBank/DDBJ whole genome shotgun (WGS) entry which is preliminary data.</text>
</comment>
<accession>A0A3D8Q7G3</accession>
<organism evidence="2 3">
    <name type="scientific">Coleophoma crateriformis</name>
    <dbReference type="NCBI Taxonomy" id="565419"/>
    <lineage>
        <taxon>Eukaryota</taxon>
        <taxon>Fungi</taxon>
        <taxon>Dikarya</taxon>
        <taxon>Ascomycota</taxon>
        <taxon>Pezizomycotina</taxon>
        <taxon>Leotiomycetes</taxon>
        <taxon>Helotiales</taxon>
        <taxon>Dermateaceae</taxon>
        <taxon>Coleophoma</taxon>
    </lineage>
</organism>
<feature type="region of interest" description="Disordered" evidence="1">
    <location>
        <begin position="211"/>
        <end position="231"/>
    </location>
</feature>
<feature type="compositionally biased region" description="Polar residues" evidence="1">
    <location>
        <begin position="140"/>
        <end position="149"/>
    </location>
</feature>
<name>A0A3D8Q7G3_9HELO</name>
<reference evidence="2 3" key="1">
    <citation type="journal article" date="2018" name="IMA Fungus">
        <title>IMA Genome-F 9: Draft genome sequence of Annulohypoxylon stygium, Aspergillus mulundensis, Berkeleyomyces basicola (syn. Thielaviopsis basicola), Ceratocystis smalleyi, two Cercospora beticola strains, Coleophoma cylindrospora, Fusarium fracticaudum, Phialophora cf. hyalina, and Morchella septimelata.</title>
        <authorList>
            <person name="Wingfield B.D."/>
            <person name="Bills G.F."/>
            <person name="Dong Y."/>
            <person name="Huang W."/>
            <person name="Nel W.J."/>
            <person name="Swalarsk-Parry B.S."/>
            <person name="Vaghefi N."/>
            <person name="Wilken P.M."/>
            <person name="An Z."/>
            <person name="de Beer Z.W."/>
            <person name="De Vos L."/>
            <person name="Chen L."/>
            <person name="Duong T.A."/>
            <person name="Gao Y."/>
            <person name="Hammerbacher A."/>
            <person name="Kikkert J.R."/>
            <person name="Li Y."/>
            <person name="Li H."/>
            <person name="Li K."/>
            <person name="Li Q."/>
            <person name="Liu X."/>
            <person name="Ma X."/>
            <person name="Naidoo K."/>
            <person name="Pethybridge S.J."/>
            <person name="Sun J."/>
            <person name="Steenkamp E.T."/>
            <person name="van der Nest M.A."/>
            <person name="van Wyk S."/>
            <person name="Wingfield M.J."/>
            <person name="Xiong C."/>
            <person name="Yue Q."/>
            <person name="Zhang X."/>
        </authorList>
    </citation>
    <scope>NUCLEOTIDE SEQUENCE [LARGE SCALE GENOMIC DNA]</scope>
    <source>
        <strain evidence="2 3">BP5796</strain>
    </source>
</reference>
<evidence type="ECO:0000313" key="2">
    <source>
        <dbReference type="EMBL" id="RDW57776.1"/>
    </source>
</evidence>
<feature type="region of interest" description="Disordered" evidence="1">
    <location>
        <begin position="135"/>
        <end position="157"/>
    </location>
</feature>
<protein>
    <submittedName>
        <fullName evidence="2">Uncharacterized protein</fullName>
    </submittedName>
</protein>
<dbReference type="AlphaFoldDB" id="A0A3D8Q7G3"/>